<accession>A0A645BNI0</accession>
<sequence length="365" mass="41128">MQGEVQPLRQHLGIFLGILQFGGILRDPDHGIALEQLERQAGNGGRPFRVAEGIFDIGRFAVVQHLPDQFERPRRHGGIRQIGDFAKRPVGWNEARETAQFVFQNPPLVIGHKITAWNFFDHHRLAVRAPPRQQNAAQRRNQQPKRRQKHQQSLDRIGGNPVPHRKLTYRTNAVFEYDLLDVFLGQAAYRLGDDRHQQRIRTVGNADGELRQIARHDVGCQAVAAVAAKRRLGHGGIEIGGILIAVFDCGDHLIDGMIRHHRNFGCVFLPEIGDHVSSGKNRDRTGRPGKCLAGEPRNRSGEIRRSQIKAHLFRPGVIVPAIQQQFAIALAERHGIFLPIPRLQHPEIESGTLRQQRQNIPHDAA</sequence>
<reference evidence="2" key="1">
    <citation type="submission" date="2019-08" db="EMBL/GenBank/DDBJ databases">
        <authorList>
            <person name="Kucharzyk K."/>
            <person name="Murdoch R.W."/>
            <person name="Higgins S."/>
            <person name="Loffler F."/>
        </authorList>
    </citation>
    <scope>NUCLEOTIDE SEQUENCE</scope>
</reference>
<evidence type="ECO:0000256" key="1">
    <source>
        <dbReference type="SAM" id="MobiDB-lite"/>
    </source>
</evidence>
<dbReference type="EMBL" id="VSSQ01021435">
    <property type="protein sequence ID" value="MPM67019.1"/>
    <property type="molecule type" value="Genomic_DNA"/>
</dbReference>
<feature type="region of interest" description="Disordered" evidence="1">
    <location>
        <begin position="277"/>
        <end position="300"/>
    </location>
</feature>
<feature type="compositionally biased region" description="Low complexity" evidence="1">
    <location>
        <begin position="129"/>
        <end position="141"/>
    </location>
</feature>
<organism evidence="2">
    <name type="scientific">bioreactor metagenome</name>
    <dbReference type="NCBI Taxonomy" id="1076179"/>
    <lineage>
        <taxon>unclassified sequences</taxon>
        <taxon>metagenomes</taxon>
        <taxon>ecological metagenomes</taxon>
    </lineage>
</organism>
<proteinExistence type="predicted"/>
<comment type="caution">
    <text evidence="2">The sequence shown here is derived from an EMBL/GenBank/DDBJ whole genome shotgun (WGS) entry which is preliminary data.</text>
</comment>
<protein>
    <submittedName>
        <fullName evidence="2">Uncharacterized protein</fullName>
    </submittedName>
</protein>
<evidence type="ECO:0000313" key="2">
    <source>
        <dbReference type="EMBL" id="MPM67019.1"/>
    </source>
</evidence>
<feature type="region of interest" description="Disordered" evidence="1">
    <location>
        <begin position="129"/>
        <end position="165"/>
    </location>
</feature>
<name>A0A645BNI0_9ZZZZ</name>
<dbReference type="AlphaFoldDB" id="A0A645BNI0"/>
<gene>
    <name evidence="2" type="ORF">SDC9_113934</name>
</gene>